<feature type="transmembrane region" description="Helical" evidence="5">
    <location>
        <begin position="153"/>
        <end position="173"/>
    </location>
</feature>
<keyword evidence="4 5" id="KW-0472">Membrane</keyword>
<dbReference type="InterPro" id="IPR050829">
    <property type="entry name" value="CorA_MIT"/>
</dbReference>
<dbReference type="EMBL" id="JAUFRC010000001">
    <property type="protein sequence ID" value="MDN3710898.1"/>
    <property type="molecule type" value="Genomic_DNA"/>
</dbReference>
<protein>
    <submittedName>
        <fullName evidence="6">CorA family divalent cation transporter</fullName>
    </submittedName>
</protein>
<comment type="caution">
    <text evidence="6">The sequence shown here is derived from an EMBL/GenBank/DDBJ whole genome shotgun (WGS) entry which is preliminary data.</text>
</comment>
<dbReference type="InterPro" id="IPR002523">
    <property type="entry name" value="MgTranspt_CorA/ZnTranspt_ZntB"/>
</dbReference>
<evidence type="ECO:0000256" key="1">
    <source>
        <dbReference type="ARBA" id="ARBA00004141"/>
    </source>
</evidence>
<evidence type="ECO:0000313" key="7">
    <source>
        <dbReference type="Proteomes" id="UP001243846"/>
    </source>
</evidence>
<accession>A0ABT8D257</accession>
<comment type="subcellular location">
    <subcellularLocation>
        <location evidence="1">Membrane</location>
        <topology evidence="1">Multi-pass membrane protein</topology>
    </subcellularLocation>
</comment>
<evidence type="ECO:0000256" key="4">
    <source>
        <dbReference type="ARBA" id="ARBA00023136"/>
    </source>
</evidence>
<sequence>MADLLEGVGRELDHVSGTLLGNTEPLAEEALRASLLATGRSAAQISRVRLCLMTVERMLVFHIPNIEKRSEAGKLRATITATQLDIHALHVHAEFLEGRITLTVDATMGMINLRQNVTVKILSVVAALFLPPTLIASTYGMNFRLMPELEWSFGYPLAVGLMVASSVATFLIFRWKKWL</sequence>
<keyword evidence="7" id="KW-1185">Reference proteome</keyword>
<dbReference type="Proteomes" id="UP001243846">
    <property type="component" value="Unassembled WGS sequence"/>
</dbReference>
<dbReference type="Gene3D" id="1.20.58.340">
    <property type="entry name" value="Magnesium transport protein CorA, transmembrane region"/>
    <property type="match status" value="1"/>
</dbReference>
<evidence type="ECO:0000313" key="6">
    <source>
        <dbReference type="EMBL" id="MDN3710898.1"/>
    </source>
</evidence>
<evidence type="ECO:0000256" key="3">
    <source>
        <dbReference type="ARBA" id="ARBA00022989"/>
    </source>
</evidence>
<dbReference type="Pfam" id="PF01544">
    <property type="entry name" value="CorA"/>
    <property type="match status" value="1"/>
</dbReference>
<keyword evidence="3 5" id="KW-1133">Transmembrane helix</keyword>
<evidence type="ECO:0000256" key="5">
    <source>
        <dbReference type="SAM" id="Phobius"/>
    </source>
</evidence>
<dbReference type="PANTHER" id="PTHR47685">
    <property type="entry name" value="MAGNESIUM TRANSPORT PROTEIN CORA"/>
    <property type="match status" value="1"/>
</dbReference>
<proteinExistence type="predicted"/>
<evidence type="ECO:0000256" key="2">
    <source>
        <dbReference type="ARBA" id="ARBA00022692"/>
    </source>
</evidence>
<organism evidence="6 7">
    <name type="scientific">Paracoccus cavernae</name>
    <dbReference type="NCBI Taxonomy" id="1571207"/>
    <lineage>
        <taxon>Bacteria</taxon>
        <taxon>Pseudomonadati</taxon>
        <taxon>Pseudomonadota</taxon>
        <taxon>Alphaproteobacteria</taxon>
        <taxon>Rhodobacterales</taxon>
        <taxon>Paracoccaceae</taxon>
        <taxon>Paracoccus</taxon>
    </lineage>
</organism>
<dbReference type="PANTHER" id="PTHR47685:SF1">
    <property type="entry name" value="MAGNESIUM TRANSPORT PROTEIN CORA"/>
    <property type="match status" value="1"/>
</dbReference>
<dbReference type="SUPFAM" id="SSF144083">
    <property type="entry name" value="Magnesium transport protein CorA, transmembrane region"/>
    <property type="match status" value="1"/>
</dbReference>
<reference evidence="7" key="1">
    <citation type="journal article" date="2019" name="Int. J. Syst. Evol. Microbiol.">
        <title>The Global Catalogue of Microorganisms (GCM) 10K type strain sequencing project: providing services to taxonomists for standard genome sequencing and annotation.</title>
        <authorList>
            <consortium name="The Broad Institute Genomics Platform"/>
            <consortium name="The Broad Institute Genome Sequencing Center for Infectious Disease"/>
            <person name="Wu L."/>
            <person name="Ma J."/>
        </authorList>
    </citation>
    <scope>NUCLEOTIDE SEQUENCE [LARGE SCALE GENOMIC DNA]</scope>
    <source>
        <strain evidence="7">CECT 8482</strain>
    </source>
</reference>
<feature type="transmembrane region" description="Helical" evidence="5">
    <location>
        <begin position="117"/>
        <end position="141"/>
    </location>
</feature>
<dbReference type="InterPro" id="IPR045863">
    <property type="entry name" value="CorA_TM1_TM2"/>
</dbReference>
<name>A0ABT8D257_9RHOB</name>
<keyword evidence="2 5" id="KW-0812">Transmembrane</keyword>
<gene>
    <name evidence="6" type="ORF">QWZ10_02010</name>
</gene>